<reference evidence="1" key="1">
    <citation type="submission" date="2023-05" db="EMBL/GenBank/DDBJ databases">
        <authorList>
            <consortium name="ELIXIR-Norway"/>
        </authorList>
    </citation>
    <scope>NUCLEOTIDE SEQUENCE</scope>
</reference>
<protein>
    <submittedName>
        <fullName evidence="1">Uncharacterized protein</fullName>
    </submittedName>
</protein>
<accession>A0ACB0F7W6</accession>
<name>A0ACB0F7W6_RANTA</name>
<sequence length="88" mass="9437">MRSPGGADSAGLLPGSTELALDWDRQRLRGPACLAPPLATPHPHVSAQLERREAESQLCAVSLGKCDRFSHRKYRGLGPPVWSGCSAM</sequence>
<dbReference type="Proteomes" id="UP001162501">
    <property type="component" value="Chromosome 33"/>
</dbReference>
<dbReference type="EMBL" id="OX596117">
    <property type="protein sequence ID" value="CAI9708588.1"/>
    <property type="molecule type" value="Genomic_DNA"/>
</dbReference>
<gene>
    <name evidence="1" type="ORF">MRATA1EN3_LOCUS19801</name>
</gene>
<proteinExistence type="predicted"/>
<evidence type="ECO:0000313" key="1">
    <source>
        <dbReference type="EMBL" id="CAI9708588.1"/>
    </source>
</evidence>
<evidence type="ECO:0000313" key="2">
    <source>
        <dbReference type="Proteomes" id="UP001162501"/>
    </source>
</evidence>
<organism evidence="1 2">
    <name type="scientific">Rangifer tarandus platyrhynchus</name>
    <name type="common">Svalbard reindeer</name>
    <dbReference type="NCBI Taxonomy" id="3082113"/>
    <lineage>
        <taxon>Eukaryota</taxon>
        <taxon>Metazoa</taxon>
        <taxon>Chordata</taxon>
        <taxon>Craniata</taxon>
        <taxon>Vertebrata</taxon>
        <taxon>Euteleostomi</taxon>
        <taxon>Mammalia</taxon>
        <taxon>Eutheria</taxon>
        <taxon>Laurasiatheria</taxon>
        <taxon>Artiodactyla</taxon>
        <taxon>Ruminantia</taxon>
        <taxon>Pecora</taxon>
        <taxon>Cervidae</taxon>
        <taxon>Odocoileinae</taxon>
        <taxon>Rangifer</taxon>
    </lineage>
</organism>